<organism evidence="2 3">
    <name type="scientific">Cichlidogyrus casuarinus</name>
    <dbReference type="NCBI Taxonomy" id="1844966"/>
    <lineage>
        <taxon>Eukaryota</taxon>
        <taxon>Metazoa</taxon>
        <taxon>Spiralia</taxon>
        <taxon>Lophotrochozoa</taxon>
        <taxon>Platyhelminthes</taxon>
        <taxon>Monogenea</taxon>
        <taxon>Monopisthocotylea</taxon>
        <taxon>Dactylogyridea</taxon>
        <taxon>Ancyrocephalidae</taxon>
        <taxon>Cichlidogyrus</taxon>
    </lineage>
</organism>
<feature type="transmembrane region" description="Helical" evidence="1">
    <location>
        <begin position="49"/>
        <end position="69"/>
    </location>
</feature>
<feature type="transmembrane region" description="Helical" evidence="1">
    <location>
        <begin position="81"/>
        <end position="99"/>
    </location>
</feature>
<name>A0ABD2Q987_9PLAT</name>
<evidence type="ECO:0000313" key="2">
    <source>
        <dbReference type="EMBL" id="KAL3316097.1"/>
    </source>
</evidence>
<dbReference type="Proteomes" id="UP001626550">
    <property type="component" value="Unassembled WGS sequence"/>
</dbReference>
<accession>A0ABD2Q987</accession>
<keyword evidence="1" id="KW-0812">Transmembrane</keyword>
<gene>
    <name evidence="2" type="ORF">Ciccas_005268</name>
</gene>
<reference evidence="2 3" key="1">
    <citation type="submission" date="2024-11" db="EMBL/GenBank/DDBJ databases">
        <title>Adaptive evolution of stress response genes in parasites aligns with host niche diversity.</title>
        <authorList>
            <person name="Hahn C."/>
            <person name="Resl P."/>
        </authorList>
    </citation>
    <scope>NUCLEOTIDE SEQUENCE [LARGE SCALE GENOMIC DNA]</scope>
    <source>
        <strain evidence="2">EGGRZ-B1_66</strain>
        <tissue evidence="2">Body</tissue>
    </source>
</reference>
<keyword evidence="3" id="KW-1185">Reference proteome</keyword>
<evidence type="ECO:0000256" key="1">
    <source>
        <dbReference type="SAM" id="Phobius"/>
    </source>
</evidence>
<comment type="caution">
    <text evidence="2">The sequence shown here is derived from an EMBL/GenBank/DDBJ whole genome shotgun (WGS) entry which is preliminary data.</text>
</comment>
<dbReference type="EMBL" id="JBJKFK010000603">
    <property type="protein sequence ID" value="KAL3316097.1"/>
    <property type="molecule type" value="Genomic_DNA"/>
</dbReference>
<sequence>MKKFFVIGVEEKIRLRWPIFTMGAVCVILSFVGFGIVAQKTENSQTTTLGHATSGLILFAGVIEMLLAATNTVRGFRFLQFLNIVCLICCGAASGNVHLPKEQPVMAIFSIMGLVVLINIVLCCVERCCCSETKVIAPTVAAAPAPTINLVVNNSNDISIPNNLSHMPQVNTQQAAEPPSYKSVAGQDNNPC</sequence>
<feature type="transmembrane region" description="Helical" evidence="1">
    <location>
        <begin position="105"/>
        <end position="125"/>
    </location>
</feature>
<keyword evidence="1" id="KW-0472">Membrane</keyword>
<feature type="transmembrane region" description="Helical" evidence="1">
    <location>
        <begin position="20"/>
        <end position="37"/>
    </location>
</feature>
<dbReference type="AlphaFoldDB" id="A0ABD2Q987"/>
<protein>
    <submittedName>
        <fullName evidence="2">Uncharacterized protein</fullName>
    </submittedName>
</protein>
<proteinExistence type="predicted"/>
<keyword evidence="1" id="KW-1133">Transmembrane helix</keyword>
<evidence type="ECO:0000313" key="3">
    <source>
        <dbReference type="Proteomes" id="UP001626550"/>
    </source>
</evidence>